<dbReference type="InterPro" id="IPR003749">
    <property type="entry name" value="ThiS/MoaD-like"/>
</dbReference>
<dbReference type="KEGG" id="mcau:MIT9_P0944"/>
<protein>
    <submittedName>
        <fullName evidence="1">Sulfur-carrier protein</fullName>
    </submittedName>
</protein>
<name>A0AAU9C7J3_9GAMM</name>
<dbReference type="CDD" id="cd00754">
    <property type="entry name" value="Ubl_MoaD"/>
    <property type="match status" value="1"/>
</dbReference>
<sequence>MAIRVRVFASLKERLGIEQTEMTPEGIGCVADVWRRLTGDDLPAQVLAAVNMNHAGPDAPVRDGDEVAFFPPVTGG</sequence>
<dbReference type="InterPro" id="IPR012675">
    <property type="entry name" value="Beta-grasp_dom_sf"/>
</dbReference>
<accession>A0AAU9C7J3</accession>
<evidence type="ECO:0000313" key="2">
    <source>
        <dbReference type="Proteomes" id="UP001321825"/>
    </source>
</evidence>
<proteinExistence type="predicted"/>
<organism evidence="1 2">
    <name type="scientific">Methylomarinovum caldicuralii</name>
    <dbReference type="NCBI Taxonomy" id="438856"/>
    <lineage>
        <taxon>Bacteria</taxon>
        <taxon>Pseudomonadati</taxon>
        <taxon>Pseudomonadota</taxon>
        <taxon>Gammaproteobacteria</taxon>
        <taxon>Methylococcales</taxon>
        <taxon>Methylothermaceae</taxon>
        <taxon>Methylomarinovum</taxon>
    </lineage>
</organism>
<keyword evidence="2" id="KW-1185">Reference proteome</keyword>
<dbReference type="InterPro" id="IPR016155">
    <property type="entry name" value="Mopterin_synth/thiamin_S_b"/>
</dbReference>
<gene>
    <name evidence="1" type="ORF">MIT9_P0944</name>
</gene>
<dbReference type="Proteomes" id="UP001321825">
    <property type="component" value="Chromosome"/>
</dbReference>
<dbReference type="Gene3D" id="3.10.20.30">
    <property type="match status" value="1"/>
</dbReference>
<reference evidence="2" key="1">
    <citation type="journal article" date="2024" name="Int. J. Syst. Evol. Microbiol.">
        <title>Methylomarinovum tepidoasis sp. nov., a moderately thermophilic methanotroph of the family Methylothermaceae isolated from a deep-sea hydrothermal field.</title>
        <authorList>
            <person name="Hirayama H."/>
            <person name="Takaki Y."/>
            <person name="Abe M."/>
            <person name="Miyazaki M."/>
            <person name="Uematsu K."/>
            <person name="Matsui Y."/>
            <person name="Takai K."/>
        </authorList>
    </citation>
    <scope>NUCLEOTIDE SEQUENCE [LARGE SCALE GENOMIC DNA]</scope>
    <source>
        <strain evidence="2">IT-9</strain>
    </source>
</reference>
<dbReference type="Pfam" id="PF02597">
    <property type="entry name" value="ThiS"/>
    <property type="match status" value="1"/>
</dbReference>
<dbReference type="SUPFAM" id="SSF54285">
    <property type="entry name" value="MoaD/ThiS"/>
    <property type="match status" value="1"/>
</dbReference>
<dbReference type="AlphaFoldDB" id="A0AAU9C7J3"/>
<evidence type="ECO:0000313" key="1">
    <source>
        <dbReference type="EMBL" id="BCX81366.1"/>
    </source>
</evidence>
<dbReference type="RefSeq" id="WP_317706292.1">
    <property type="nucleotide sequence ID" value="NZ_AP024714.1"/>
</dbReference>
<dbReference type="EMBL" id="AP024714">
    <property type="protein sequence ID" value="BCX81366.1"/>
    <property type="molecule type" value="Genomic_DNA"/>
</dbReference>